<keyword evidence="4 12" id="KW-0663">Pyridoxal phosphate</keyword>
<dbReference type="SUPFAM" id="SSF51419">
    <property type="entry name" value="PLP-binding barrel"/>
    <property type="match status" value="1"/>
</dbReference>
<gene>
    <name evidence="12" type="primary">lysA</name>
    <name evidence="16" type="ORF">SAMN02745120_1397</name>
</gene>
<feature type="modified residue" description="N6-(pyridoxal phosphate)lysine" evidence="12 13">
    <location>
        <position position="56"/>
    </location>
</feature>
<evidence type="ECO:0000256" key="8">
    <source>
        <dbReference type="ARBA" id="ARBA00060643"/>
    </source>
</evidence>
<dbReference type="GO" id="GO:0030170">
    <property type="term" value="F:pyridoxal phosphate binding"/>
    <property type="evidence" value="ECO:0007669"/>
    <property type="project" value="UniProtKB-UniRule"/>
</dbReference>
<dbReference type="UniPathway" id="UPA00034">
    <property type="reaction ID" value="UER00027"/>
</dbReference>
<name>A0A1T5B2C3_9FIRM</name>
<feature type="binding site" evidence="12">
    <location>
        <position position="379"/>
    </location>
    <ligand>
        <name>pyridoxal 5'-phosphate</name>
        <dbReference type="ChEBI" id="CHEBI:597326"/>
    </ligand>
</feature>
<keyword evidence="17" id="KW-1185">Reference proteome</keyword>
<dbReference type="Pfam" id="PF02784">
    <property type="entry name" value="Orn_Arg_deC_N"/>
    <property type="match status" value="1"/>
</dbReference>
<feature type="binding site" evidence="12">
    <location>
        <position position="319"/>
    </location>
    <ligand>
        <name>substrate</name>
    </ligand>
</feature>
<comment type="pathway">
    <text evidence="8 12 14">Amino-acid biosynthesis; L-lysine biosynthesis via DAP pathway; L-lysine from DL-2,6-diaminopimelate: step 1/1.</text>
</comment>
<dbReference type="AlphaFoldDB" id="A0A1T5B2C3"/>
<dbReference type="RefSeq" id="WP_079589280.1">
    <property type="nucleotide sequence ID" value="NZ_FUYN01000002.1"/>
</dbReference>
<organism evidence="16 17">
    <name type="scientific">Acetoanaerobium noterae</name>
    <dbReference type="NCBI Taxonomy" id="745369"/>
    <lineage>
        <taxon>Bacteria</taxon>
        <taxon>Bacillati</taxon>
        <taxon>Bacillota</taxon>
        <taxon>Clostridia</taxon>
        <taxon>Peptostreptococcales</taxon>
        <taxon>Filifactoraceae</taxon>
        <taxon>Acetoanaerobium</taxon>
    </lineage>
</organism>
<dbReference type="FunFam" id="2.40.37.10:FF:000003">
    <property type="entry name" value="Diaminopimelate decarboxylase"/>
    <property type="match status" value="1"/>
</dbReference>
<keyword evidence="3 12" id="KW-0210">Decarboxylase</keyword>
<dbReference type="InterPro" id="IPR002986">
    <property type="entry name" value="DAP_deCOOHase_LysA"/>
</dbReference>
<dbReference type="EC" id="4.1.1.20" evidence="10 12"/>
<dbReference type="GO" id="GO:0008836">
    <property type="term" value="F:diaminopimelate decarboxylase activity"/>
    <property type="evidence" value="ECO:0007669"/>
    <property type="project" value="UniProtKB-UniRule"/>
</dbReference>
<feature type="binding site" evidence="12">
    <location>
        <position position="323"/>
    </location>
    <ligand>
        <name>substrate</name>
    </ligand>
</feature>
<dbReference type="GO" id="GO:0009089">
    <property type="term" value="P:lysine biosynthetic process via diaminopimelate"/>
    <property type="evidence" value="ECO:0007669"/>
    <property type="project" value="UniProtKB-UniRule"/>
</dbReference>
<evidence type="ECO:0000259" key="15">
    <source>
        <dbReference type="Pfam" id="PF02784"/>
    </source>
</evidence>
<accession>A0A1T5B2C3</accession>
<evidence type="ECO:0000256" key="4">
    <source>
        <dbReference type="ARBA" id="ARBA00022898"/>
    </source>
</evidence>
<feature type="binding site" evidence="12">
    <location>
        <position position="379"/>
    </location>
    <ligand>
        <name>substrate</name>
    </ligand>
</feature>
<keyword evidence="6 12" id="KW-0456">Lyase</keyword>
<comment type="catalytic activity">
    <reaction evidence="7 12 14">
        <text>meso-2,6-diaminopimelate + H(+) = L-lysine + CO2</text>
        <dbReference type="Rhea" id="RHEA:15101"/>
        <dbReference type="ChEBI" id="CHEBI:15378"/>
        <dbReference type="ChEBI" id="CHEBI:16526"/>
        <dbReference type="ChEBI" id="CHEBI:32551"/>
        <dbReference type="ChEBI" id="CHEBI:57791"/>
        <dbReference type="EC" id="4.1.1.20"/>
    </reaction>
</comment>
<feature type="active site" description="Proton donor" evidence="13">
    <location>
        <position position="350"/>
    </location>
</feature>
<evidence type="ECO:0000313" key="16">
    <source>
        <dbReference type="EMBL" id="SKB41461.1"/>
    </source>
</evidence>
<evidence type="ECO:0000256" key="6">
    <source>
        <dbReference type="ARBA" id="ARBA00023239"/>
    </source>
</evidence>
<comment type="similarity">
    <text evidence="9 12">Belongs to the Orn/Lys/Arg decarboxylase class-II family. LysA subfamily.</text>
</comment>
<evidence type="ECO:0000256" key="1">
    <source>
        <dbReference type="ARBA" id="ARBA00001933"/>
    </source>
</evidence>
<reference evidence="17" key="1">
    <citation type="submission" date="2017-02" db="EMBL/GenBank/DDBJ databases">
        <authorList>
            <person name="Varghese N."/>
            <person name="Submissions S."/>
        </authorList>
    </citation>
    <scope>NUCLEOTIDE SEQUENCE [LARGE SCALE GENOMIC DNA]</scope>
    <source>
        <strain evidence="17">ATCC 35199</strain>
    </source>
</reference>
<dbReference type="SUPFAM" id="SSF50621">
    <property type="entry name" value="Alanine racemase C-terminal domain-like"/>
    <property type="match status" value="1"/>
</dbReference>
<keyword evidence="2 12" id="KW-0028">Amino-acid biosynthesis</keyword>
<dbReference type="PRINTS" id="PR01179">
    <property type="entry name" value="ODADCRBXLASE"/>
</dbReference>
<dbReference type="OrthoDB" id="9802241at2"/>
<dbReference type="CDD" id="cd06828">
    <property type="entry name" value="PLPDE_III_DapDC"/>
    <property type="match status" value="1"/>
</dbReference>
<evidence type="ECO:0000256" key="12">
    <source>
        <dbReference type="HAMAP-Rule" id="MF_02120"/>
    </source>
</evidence>
<dbReference type="Proteomes" id="UP000243406">
    <property type="component" value="Unassembled WGS sequence"/>
</dbReference>
<dbReference type="FunFam" id="3.20.20.10:FF:000003">
    <property type="entry name" value="Diaminopimelate decarboxylase"/>
    <property type="match status" value="1"/>
</dbReference>
<evidence type="ECO:0000313" key="17">
    <source>
        <dbReference type="Proteomes" id="UP000243406"/>
    </source>
</evidence>
<evidence type="ECO:0000256" key="2">
    <source>
        <dbReference type="ARBA" id="ARBA00022605"/>
    </source>
</evidence>
<proteinExistence type="inferred from homology"/>
<protein>
    <recommendedName>
        <fullName evidence="11 12">Diaminopimelate decarboxylase</fullName>
        <shortName evidence="12">DAP decarboxylase</shortName>
        <shortName evidence="12">DAPDC</shortName>
        <ecNumber evidence="10 12">4.1.1.20</ecNumber>
    </recommendedName>
</protein>
<dbReference type="InterPro" id="IPR000183">
    <property type="entry name" value="Orn/DAP/Arg_de-COase"/>
</dbReference>
<dbReference type="Gene3D" id="3.20.20.10">
    <property type="entry name" value="Alanine racemase"/>
    <property type="match status" value="1"/>
</dbReference>
<evidence type="ECO:0000256" key="3">
    <source>
        <dbReference type="ARBA" id="ARBA00022793"/>
    </source>
</evidence>
<dbReference type="PROSITE" id="PS00878">
    <property type="entry name" value="ODR_DC_2_1"/>
    <property type="match status" value="1"/>
</dbReference>
<dbReference type="InterPro" id="IPR009006">
    <property type="entry name" value="Ala_racemase/Decarboxylase_C"/>
</dbReference>
<feature type="binding site" evidence="12">
    <location>
        <position position="237"/>
    </location>
    <ligand>
        <name>pyridoxal 5'-phosphate</name>
        <dbReference type="ChEBI" id="CHEBI:597326"/>
    </ligand>
</feature>
<dbReference type="InterPro" id="IPR022644">
    <property type="entry name" value="De-COase2_N"/>
</dbReference>
<sequence length="421" mass="47562">MQENFEFCSVDSVYLAQKYSTPLYVMSQDIIEEKIDYIKVNFLDKYPRTYAYYASKAFLTKAMAKIIKKSEMGIDVVSYGELYTALDAGINPDKIMFHGNNKSKDELEFALERGIGRIVVDGISELKLLIELAGERFTTKILLRISPNVEAHTHKYISTGQLDSKFGLSFASKDLDEAIELAIKSEHIDFKGFHFHVGSQLFDNEAHVESTKKAMELIKEIKDKYDYEIEDLNVGGGFGVRYTAEDEPMPLEYFTDAIMEEVLALADKYEITRPNIFIEPGRYIVAEAGITLYTVGSVKNIESVRKYICIDGGMADNPRPALYQAKYSACIANKMYDEDTELVTVAGKCCESGDILIWDINLPKVERGDILAVMGTGAYNYSMSSNYNKLAKPAVVMIHDKEDRLIVQRESYEDLLKNDLG</sequence>
<keyword evidence="5 12" id="KW-0457">Lysine biosynthesis</keyword>
<comment type="cofactor">
    <cofactor evidence="1 12 13 14">
        <name>pyridoxal 5'-phosphate</name>
        <dbReference type="ChEBI" id="CHEBI:597326"/>
    </cofactor>
</comment>
<comment type="function">
    <text evidence="12">Specifically catalyzes the decarboxylation of meso-diaminopimelate (meso-DAP) to L-lysine.</text>
</comment>
<dbReference type="NCBIfam" id="TIGR01048">
    <property type="entry name" value="lysA"/>
    <property type="match status" value="1"/>
</dbReference>
<evidence type="ECO:0000256" key="7">
    <source>
        <dbReference type="ARBA" id="ARBA00050464"/>
    </source>
</evidence>
<feature type="domain" description="Orn/DAP/Arg decarboxylase 2 N-terminal" evidence="15">
    <location>
        <begin position="41"/>
        <end position="286"/>
    </location>
</feature>
<feature type="binding site" evidence="12">
    <location>
        <position position="282"/>
    </location>
    <ligand>
        <name>substrate</name>
    </ligand>
</feature>
<dbReference type="PANTHER" id="PTHR43727:SF2">
    <property type="entry name" value="GROUP IV DECARBOXYLASE"/>
    <property type="match status" value="1"/>
</dbReference>
<comment type="subunit">
    <text evidence="12">Homodimer.</text>
</comment>
<dbReference type="PRINTS" id="PR01181">
    <property type="entry name" value="DAPDCRBXLASE"/>
</dbReference>
<feature type="binding site" evidence="12">
    <location>
        <begin position="279"/>
        <end position="282"/>
    </location>
    <ligand>
        <name>pyridoxal 5'-phosphate</name>
        <dbReference type="ChEBI" id="CHEBI:597326"/>
    </ligand>
</feature>
<evidence type="ECO:0000256" key="10">
    <source>
        <dbReference type="ARBA" id="ARBA00066427"/>
    </source>
</evidence>
<evidence type="ECO:0000256" key="5">
    <source>
        <dbReference type="ARBA" id="ARBA00023154"/>
    </source>
</evidence>
<feature type="binding site" evidence="12">
    <location>
        <position position="351"/>
    </location>
    <ligand>
        <name>substrate</name>
    </ligand>
</feature>
<dbReference type="EMBL" id="FUYN01000002">
    <property type="protein sequence ID" value="SKB41461.1"/>
    <property type="molecule type" value="Genomic_DNA"/>
</dbReference>
<dbReference type="InterPro" id="IPR029066">
    <property type="entry name" value="PLP-binding_barrel"/>
</dbReference>
<dbReference type="PANTHER" id="PTHR43727">
    <property type="entry name" value="DIAMINOPIMELATE DECARBOXYLASE"/>
    <property type="match status" value="1"/>
</dbReference>
<evidence type="ECO:0000256" key="13">
    <source>
        <dbReference type="PIRSR" id="PIRSR600183-50"/>
    </source>
</evidence>
<evidence type="ECO:0000256" key="9">
    <source>
        <dbReference type="ARBA" id="ARBA00060983"/>
    </source>
</evidence>
<dbReference type="HAMAP" id="MF_02120">
    <property type="entry name" value="LysA"/>
    <property type="match status" value="1"/>
</dbReference>
<dbReference type="InterPro" id="IPR022653">
    <property type="entry name" value="De-COase2_pyr-phos_BS"/>
</dbReference>
<dbReference type="Gene3D" id="2.40.37.10">
    <property type="entry name" value="Lyase, Ornithine Decarboxylase, Chain A, domain 1"/>
    <property type="match status" value="1"/>
</dbReference>
<evidence type="ECO:0000256" key="11">
    <source>
        <dbReference type="ARBA" id="ARBA00074972"/>
    </source>
</evidence>
<evidence type="ECO:0000256" key="14">
    <source>
        <dbReference type="RuleBase" id="RU003738"/>
    </source>
</evidence>